<reference evidence="1" key="1">
    <citation type="submission" date="2021-02" db="EMBL/GenBank/DDBJ databases">
        <authorList>
            <person name="Nowell W R."/>
        </authorList>
    </citation>
    <scope>NUCLEOTIDE SEQUENCE</scope>
</reference>
<sequence length="324" mass="37476">MPSAFLEIHTFYTLDTELVLPFDGTCVPIQTNLLNLQSLVIRQCSPRFLSYLFEHLPLLETLSFERCTPWLLPKHPLEHGHNNRVASNLRYLNIKWNECIMNVKSINELFERDVLFSLTNFILAAQVNSPYVLHNLLSILSCQCLYSFYVNWFVKTVIIPLEPNKILSNMFEALKGPVPIELKLCFRENMYYIIAVTLPRMEKSMCVRYYLLTSLSIAQPFNSIQLHCLFSQLTYLRTLKPHCQSEYDSKIGLNEETLIDLLSDASLCNMLLSNGLRQLNLSTYWNQPILKNIAHLIVERIIELTDSNDELAKMPHTLISGLSK</sequence>
<dbReference type="OrthoDB" id="10394717at2759"/>
<organism evidence="1 2">
    <name type="scientific">Rotaria socialis</name>
    <dbReference type="NCBI Taxonomy" id="392032"/>
    <lineage>
        <taxon>Eukaryota</taxon>
        <taxon>Metazoa</taxon>
        <taxon>Spiralia</taxon>
        <taxon>Gnathifera</taxon>
        <taxon>Rotifera</taxon>
        <taxon>Eurotatoria</taxon>
        <taxon>Bdelloidea</taxon>
        <taxon>Philodinida</taxon>
        <taxon>Philodinidae</taxon>
        <taxon>Rotaria</taxon>
    </lineage>
</organism>
<evidence type="ECO:0000313" key="1">
    <source>
        <dbReference type="EMBL" id="CAF3440031.1"/>
    </source>
</evidence>
<dbReference type="Proteomes" id="UP000663825">
    <property type="component" value="Unassembled WGS sequence"/>
</dbReference>
<dbReference type="EMBL" id="CAJNXB010005670">
    <property type="protein sequence ID" value="CAF3440031.1"/>
    <property type="molecule type" value="Genomic_DNA"/>
</dbReference>
<accession>A0A818DWN8</accession>
<protein>
    <submittedName>
        <fullName evidence="1">Uncharacterized protein</fullName>
    </submittedName>
</protein>
<dbReference type="AlphaFoldDB" id="A0A818DWN8"/>
<evidence type="ECO:0000313" key="2">
    <source>
        <dbReference type="Proteomes" id="UP000663825"/>
    </source>
</evidence>
<proteinExistence type="predicted"/>
<name>A0A818DWN8_9BILA</name>
<comment type="caution">
    <text evidence="1">The sequence shown here is derived from an EMBL/GenBank/DDBJ whole genome shotgun (WGS) entry which is preliminary data.</text>
</comment>
<gene>
    <name evidence="1" type="ORF">TIS948_LOCUS31112</name>
</gene>